<keyword evidence="7" id="KW-0520">NAD</keyword>
<dbReference type="InterPro" id="IPR044516">
    <property type="entry name" value="UXS-like"/>
</dbReference>
<keyword evidence="11" id="KW-0456">Lyase</keyword>
<protein>
    <submittedName>
        <fullName evidence="14">NAD-dependent dehydratase</fullName>
    </submittedName>
</protein>
<feature type="domain" description="NAD-dependent epimerase/dehydratase" evidence="13">
    <location>
        <begin position="20"/>
        <end position="259"/>
    </location>
</feature>
<evidence type="ECO:0000256" key="5">
    <source>
        <dbReference type="ARBA" id="ARBA00022968"/>
    </source>
</evidence>
<evidence type="ECO:0000256" key="7">
    <source>
        <dbReference type="ARBA" id="ARBA00023027"/>
    </source>
</evidence>
<gene>
    <name evidence="14" type="ORF">A3843_06000</name>
</gene>
<dbReference type="GO" id="GO:0042732">
    <property type="term" value="P:D-xylose metabolic process"/>
    <property type="evidence" value="ECO:0007669"/>
    <property type="project" value="InterPro"/>
</dbReference>
<evidence type="ECO:0000256" key="8">
    <source>
        <dbReference type="ARBA" id="ARBA00023034"/>
    </source>
</evidence>
<dbReference type="Proteomes" id="UP000185783">
    <property type="component" value="Unassembled WGS sequence"/>
</dbReference>
<dbReference type="PANTHER" id="PTHR43078">
    <property type="entry name" value="UDP-GLUCURONIC ACID DECARBOXYLASE-RELATED"/>
    <property type="match status" value="1"/>
</dbReference>
<dbReference type="UniPathway" id="UPA00796">
    <property type="reaction ID" value="UER00771"/>
</dbReference>
<keyword evidence="8" id="KW-0333">Golgi apparatus</keyword>
<evidence type="ECO:0000313" key="15">
    <source>
        <dbReference type="Proteomes" id="UP000185783"/>
    </source>
</evidence>
<evidence type="ECO:0000256" key="9">
    <source>
        <dbReference type="ARBA" id="ARBA00023136"/>
    </source>
</evidence>
<dbReference type="GO" id="GO:0033320">
    <property type="term" value="P:UDP-D-xylose biosynthetic process"/>
    <property type="evidence" value="ECO:0007669"/>
    <property type="project" value="UniProtKB-UniPathway"/>
</dbReference>
<keyword evidence="9" id="KW-0472">Membrane</keyword>
<comment type="caution">
    <text evidence="14">The sequence shown here is derived from an EMBL/GenBank/DDBJ whole genome shotgun (WGS) entry which is preliminary data.</text>
</comment>
<reference evidence="14 15" key="1">
    <citation type="submission" date="2016-03" db="EMBL/GenBank/DDBJ databases">
        <title>Genome sequence of Nesiotobacter sp. nov., a moderately halophilic alphaproteobacterium isolated from the Yellow Sea, China.</title>
        <authorList>
            <person name="Zhang G."/>
            <person name="Zhang R."/>
        </authorList>
    </citation>
    <scope>NUCLEOTIDE SEQUENCE [LARGE SCALE GENOMIC DNA]</scope>
    <source>
        <strain evidence="14 15">WB1-6</strain>
    </source>
</reference>
<dbReference type="GO" id="GO:0070403">
    <property type="term" value="F:NAD+ binding"/>
    <property type="evidence" value="ECO:0007669"/>
    <property type="project" value="InterPro"/>
</dbReference>
<dbReference type="InterPro" id="IPR001509">
    <property type="entry name" value="Epimerase_deHydtase"/>
</dbReference>
<dbReference type="Pfam" id="PF01370">
    <property type="entry name" value="Epimerase"/>
    <property type="match status" value="1"/>
</dbReference>
<comment type="subcellular location">
    <subcellularLocation>
        <location evidence="2">Golgi apparatus membrane</location>
        <topology evidence="2">Single-pass type II membrane protein</topology>
    </subcellularLocation>
    <subcellularLocation>
        <location evidence="12">Golgi apparatus</location>
        <location evidence="12">Golgi stack membrane</location>
    </subcellularLocation>
</comment>
<dbReference type="SUPFAM" id="SSF51735">
    <property type="entry name" value="NAD(P)-binding Rossmann-fold domains"/>
    <property type="match status" value="1"/>
</dbReference>
<evidence type="ECO:0000313" key="14">
    <source>
        <dbReference type="EMBL" id="OKL44846.1"/>
    </source>
</evidence>
<dbReference type="InterPro" id="IPR036291">
    <property type="entry name" value="NAD(P)-bd_dom_sf"/>
</dbReference>
<evidence type="ECO:0000256" key="4">
    <source>
        <dbReference type="ARBA" id="ARBA00022793"/>
    </source>
</evidence>
<dbReference type="FunFam" id="3.40.50.720:FF:000065">
    <property type="entry name" value="UDP-glucuronic acid decarboxylase 1"/>
    <property type="match status" value="1"/>
</dbReference>
<evidence type="ECO:0000256" key="6">
    <source>
        <dbReference type="ARBA" id="ARBA00022989"/>
    </source>
</evidence>
<keyword evidence="3" id="KW-0812">Transmembrane</keyword>
<evidence type="ECO:0000259" key="13">
    <source>
        <dbReference type="Pfam" id="PF01370"/>
    </source>
</evidence>
<proteinExistence type="predicted"/>
<dbReference type="CDD" id="cd05230">
    <property type="entry name" value="UGD_SDR_e"/>
    <property type="match status" value="1"/>
</dbReference>
<organism evidence="14 15">
    <name type="scientific">Pseudovibrio exalbescens</name>
    <dbReference type="NCBI Taxonomy" id="197461"/>
    <lineage>
        <taxon>Bacteria</taxon>
        <taxon>Pseudomonadati</taxon>
        <taxon>Pseudomonadota</taxon>
        <taxon>Alphaproteobacteria</taxon>
        <taxon>Hyphomicrobiales</taxon>
        <taxon>Stappiaceae</taxon>
        <taxon>Pseudovibrio</taxon>
    </lineage>
</organism>
<keyword evidence="4" id="KW-0210">Decarboxylase</keyword>
<dbReference type="RefSeq" id="WP_051269138.1">
    <property type="nucleotide sequence ID" value="NZ_LVVZ01000010.1"/>
</dbReference>
<dbReference type="GO" id="GO:0048040">
    <property type="term" value="F:UDP-glucuronate decarboxylase activity"/>
    <property type="evidence" value="ECO:0007669"/>
    <property type="project" value="UniProtKB-EC"/>
</dbReference>
<comment type="cofactor">
    <cofactor evidence="1">
        <name>NAD(+)</name>
        <dbReference type="ChEBI" id="CHEBI:57540"/>
    </cofactor>
</comment>
<keyword evidence="15" id="KW-1185">Reference proteome</keyword>
<evidence type="ECO:0000256" key="1">
    <source>
        <dbReference type="ARBA" id="ARBA00001911"/>
    </source>
</evidence>
<evidence type="ECO:0000256" key="3">
    <source>
        <dbReference type="ARBA" id="ARBA00022692"/>
    </source>
</evidence>
<dbReference type="EMBL" id="LVVZ01000010">
    <property type="protein sequence ID" value="OKL44846.1"/>
    <property type="molecule type" value="Genomic_DNA"/>
</dbReference>
<evidence type="ECO:0000256" key="11">
    <source>
        <dbReference type="ARBA" id="ARBA00023239"/>
    </source>
</evidence>
<accession>A0A1U7JJC7</accession>
<evidence type="ECO:0000256" key="12">
    <source>
        <dbReference type="ARBA" id="ARBA00037859"/>
    </source>
</evidence>
<name>A0A1U7JJC7_9HYPH</name>
<keyword evidence="5" id="KW-0735">Signal-anchor</keyword>
<evidence type="ECO:0000256" key="2">
    <source>
        <dbReference type="ARBA" id="ARBA00004323"/>
    </source>
</evidence>
<dbReference type="AlphaFoldDB" id="A0A1U7JJC7"/>
<keyword evidence="10" id="KW-0325">Glycoprotein</keyword>
<sequence length="340" mass="37961">MEKEDRLKPVWRAAPTPRHVVIAGGGGFIGTNLTRRLLQDGYRVTVLENYYSCAPGNLQELMQHPAFTLRSHDITESVVALDLGEVDEVYNLACPASPPHYQRDPIFTLNTCFNGTRHLLDLAVRENARYVQASTSEVYGDPQVHPQPESYWGYVNPVGIRACYDEGKRVAEALCVEYARQFGVDVRIARIFNTYGPHMDPNDGRVVSNFIVQALRGQDLTVYGNGLQTRSFCFVDDMIAGLRALMQVADAPNGPVNLGNPAEFTMLELAELVLELVPSRGRLLHEPLPQDDPQRRRPDISRARALLGWQPEVSLQQGLAKTVQYFDGRLRAEMALATQG</sequence>
<evidence type="ECO:0000256" key="10">
    <source>
        <dbReference type="ARBA" id="ARBA00023180"/>
    </source>
</evidence>
<keyword evidence="6" id="KW-1133">Transmembrane helix</keyword>
<dbReference type="Gene3D" id="3.40.50.720">
    <property type="entry name" value="NAD(P)-binding Rossmann-like Domain"/>
    <property type="match status" value="1"/>
</dbReference>
<dbReference type="PANTHER" id="PTHR43078:SF6">
    <property type="entry name" value="UDP-GLUCURONIC ACID DECARBOXYLASE 1"/>
    <property type="match status" value="1"/>
</dbReference>
<dbReference type="STRING" id="197461.A3843_06000"/>
<dbReference type="GO" id="GO:0005737">
    <property type="term" value="C:cytoplasm"/>
    <property type="evidence" value="ECO:0007669"/>
    <property type="project" value="TreeGrafter"/>
</dbReference>